<gene>
    <name evidence="1" type="ORF">FJR48_10535</name>
</gene>
<dbReference type="InterPro" id="IPR013417">
    <property type="entry name" value="CHP02588"/>
</dbReference>
<protein>
    <submittedName>
        <fullName evidence="1">DUF2393 domain-containing protein</fullName>
    </submittedName>
</protein>
<sequence length="140" mass="16341">MILAIVFRKRKKISFFLVTSALLIFFLGPTLGYMQMHKFLFKNEVKLISEKKLEFTKAIVIKGSLKNLSDRDFSACKITATAYIKTSNEYKNYILRLKPIQKSSIVEEDIKKDQSKEFKMFVEPFVYNKEYDIGLEASCK</sequence>
<reference evidence="1 2" key="1">
    <citation type="submission" date="2019-09" db="EMBL/GenBank/DDBJ databases">
        <title>Sulfurimonas gotlandica sp. nov., a chemoautotrophic and psychrotolerant epsilonproteobacterium isolated from a pelagic redoxcline, and an emended description of the genus Sulfurimonas.</title>
        <authorList>
            <person name="Wang S."/>
            <person name="Jiang L."/>
            <person name="Shao S."/>
        </authorList>
    </citation>
    <scope>NUCLEOTIDE SEQUENCE [LARGE SCALE GENOMIC DNA]</scope>
    <source>
        <strain evidence="1 2">GYSZ_1</strain>
    </source>
</reference>
<evidence type="ECO:0000313" key="1">
    <source>
        <dbReference type="EMBL" id="QFR50491.1"/>
    </source>
</evidence>
<name>A0A5P8P4F0_9BACT</name>
<accession>A0A5P8P4F0</accession>
<dbReference type="KEGG" id="sulg:FJR48_10535"/>
<dbReference type="Proteomes" id="UP000326944">
    <property type="component" value="Chromosome"/>
</dbReference>
<dbReference type="EMBL" id="CP043617">
    <property type="protein sequence ID" value="QFR50491.1"/>
    <property type="molecule type" value="Genomic_DNA"/>
</dbReference>
<organism evidence="1 2">
    <name type="scientific">Sulfurimonas lithotrophica</name>
    <dbReference type="NCBI Taxonomy" id="2590022"/>
    <lineage>
        <taxon>Bacteria</taxon>
        <taxon>Pseudomonadati</taxon>
        <taxon>Campylobacterota</taxon>
        <taxon>Epsilonproteobacteria</taxon>
        <taxon>Campylobacterales</taxon>
        <taxon>Sulfurimonadaceae</taxon>
        <taxon>Sulfurimonas</taxon>
    </lineage>
</organism>
<proteinExistence type="predicted"/>
<dbReference type="OrthoDB" id="5334537at2"/>
<dbReference type="Pfam" id="PF09624">
    <property type="entry name" value="DUF2393"/>
    <property type="match status" value="1"/>
</dbReference>
<keyword evidence="2" id="KW-1185">Reference proteome</keyword>
<dbReference type="AlphaFoldDB" id="A0A5P8P4F0"/>
<evidence type="ECO:0000313" key="2">
    <source>
        <dbReference type="Proteomes" id="UP000326944"/>
    </source>
</evidence>